<dbReference type="PANTHER" id="PTHR13903">
    <property type="entry name" value="PIRIN-RELATED"/>
    <property type="match status" value="1"/>
</dbReference>
<feature type="domain" description="Pirin C-terminal" evidence="4">
    <location>
        <begin position="265"/>
        <end position="372"/>
    </location>
</feature>
<dbReference type="Pfam" id="PF02678">
    <property type="entry name" value="Pirin"/>
    <property type="match status" value="1"/>
</dbReference>
<evidence type="ECO:0000256" key="1">
    <source>
        <dbReference type="ARBA" id="ARBA00008416"/>
    </source>
</evidence>
<dbReference type="Pfam" id="PF05726">
    <property type="entry name" value="Pirin_C"/>
    <property type="match status" value="1"/>
</dbReference>
<name>A0A2S4L4N6_9HYPO</name>
<proteinExistence type="inferred from homology"/>
<dbReference type="Proteomes" id="UP000237481">
    <property type="component" value="Unassembled WGS sequence"/>
</dbReference>
<feature type="domain" description="Pirin N-terminal" evidence="3">
    <location>
        <begin position="110"/>
        <end position="208"/>
    </location>
</feature>
<dbReference type="OrthoDB" id="198735at2759"/>
<sequence length="390" mass="42702">MIRSSPRRLYMSLDHPASSSMKRFLSITAALLLALASTILYKLDVANTVASAILESYSNSTRPTLDVETPTLSHLLREAQAHRLFATDMSVPRAIRKVFLAAEQAEGAGARVRRSIGTPQLRNLSPFLMLDHFSIAPGAGFPDHPHRGQETITYLLQGGVDHEDFAGNRGSLGPGDLQFMTAGRGIVHAEMPRQNPDGSANVGLQLWVDLPQSLKACEPRYRDLRAAEIPAVEVDHGKATVKVISGQSHGIDSVKDLAYTPVWILDIELRPGAKVTQPLPQGWNAFSYVLDGDAWFGVGDARKKVGQYHNVVFEQQGDVVHVETDASASKPARLVIVAGTPLDQEIVQYGPFVLNSQEAVYQALMDYQTHSNGFERAKDWKSEIGKSMAR</sequence>
<keyword evidence="6" id="KW-1185">Reference proteome</keyword>
<protein>
    <submittedName>
        <fullName evidence="5">Pirin</fullName>
    </submittedName>
</protein>
<evidence type="ECO:0000313" key="6">
    <source>
        <dbReference type="Proteomes" id="UP000237481"/>
    </source>
</evidence>
<dbReference type="InterPro" id="IPR012093">
    <property type="entry name" value="Pirin"/>
</dbReference>
<comment type="similarity">
    <text evidence="1 2">Belongs to the pirin family.</text>
</comment>
<dbReference type="STRING" id="94208.A0A2S4L4N6"/>
<accession>A0A2S4L4N6</accession>
<dbReference type="AlphaFoldDB" id="A0A2S4L4N6"/>
<comment type="caution">
    <text evidence="5">The sequence shown here is derived from an EMBL/GenBank/DDBJ whole genome shotgun (WGS) entry which is preliminary data.</text>
</comment>
<dbReference type="PANTHER" id="PTHR13903:SF8">
    <property type="entry name" value="PIRIN"/>
    <property type="match status" value="1"/>
</dbReference>
<dbReference type="InterPro" id="IPR008778">
    <property type="entry name" value="Pirin_C_dom"/>
</dbReference>
<dbReference type="CDD" id="cd02909">
    <property type="entry name" value="cupin_pirin_N"/>
    <property type="match status" value="1"/>
</dbReference>
<evidence type="ECO:0000259" key="4">
    <source>
        <dbReference type="Pfam" id="PF05726"/>
    </source>
</evidence>
<dbReference type="InterPro" id="IPR011051">
    <property type="entry name" value="RmlC_Cupin_sf"/>
</dbReference>
<dbReference type="SUPFAM" id="SSF51182">
    <property type="entry name" value="RmlC-like cupins"/>
    <property type="match status" value="1"/>
</dbReference>
<gene>
    <name evidence="5" type="ORF">TPAR_02413</name>
</gene>
<dbReference type="InterPro" id="IPR014710">
    <property type="entry name" value="RmlC-like_jellyroll"/>
</dbReference>
<evidence type="ECO:0000313" key="5">
    <source>
        <dbReference type="EMBL" id="POR37380.1"/>
    </source>
</evidence>
<dbReference type="EMBL" id="PKSG01000252">
    <property type="protein sequence ID" value="POR37380.1"/>
    <property type="molecule type" value="Genomic_DNA"/>
</dbReference>
<dbReference type="InterPro" id="IPR003829">
    <property type="entry name" value="Pirin_N_dom"/>
</dbReference>
<dbReference type="Gene3D" id="2.60.120.10">
    <property type="entry name" value="Jelly Rolls"/>
    <property type="match status" value="2"/>
</dbReference>
<evidence type="ECO:0000259" key="3">
    <source>
        <dbReference type="Pfam" id="PF02678"/>
    </source>
</evidence>
<dbReference type="CDD" id="cd02247">
    <property type="entry name" value="cupin_pirin_C"/>
    <property type="match status" value="1"/>
</dbReference>
<organism evidence="5 6">
    <name type="scientific">Tolypocladium paradoxum</name>
    <dbReference type="NCBI Taxonomy" id="94208"/>
    <lineage>
        <taxon>Eukaryota</taxon>
        <taxon>Fungi</taxon>
        <taxon>Dikarya</taxon>
        <taxon>Ascomycota</taxon>
        <taxon>Pezizomycotina</taxon>
        <taxon>Sordariomycetes</taxon>
        <taxon>Hypocreomycetidae</taxon>
        <taxon>Hypocreales</taxon>
        <taxon>Ophiocordycipitaceae</taxon>
        <taxon>Tolypocladium</taxon>
    </lineage>
</organism>
<evidence type="ECO:0000256" key="2">
    <source>
        <dbReference type="RuleBase" id="RU003457"/>
    </source>
</evidence>
<reference evidence="5 6" key="1">
    <citation type="submission" date="2018-01" db="EMBL/GenBank/DDBJ databases">
        <title>Harnessing the power of phylogenomics to disentangle the directionality and signatures of interkingdom host jumping in the parasitic fungal genus Tolypocladium.</title>
        <authorList>
            <person name="Quandt C.A."/>
            <person name="Patterson W."/>
            <person name="Spatafora J.W."/>
        </authorList>
    </citation>
    <scope>NUCLEOTIDE SEQUENCE [LARGE SCALE GENOMIC DNA]</scope>
    <source>
        <strain evidence="5 6">NRBC 100945</strain>
    </source>
</reference>